<gene>
    <name evidence="2" type="ORF">AAFF_G00341570</name>
</gene>
<organism evidence="2 3">
    <name type="scientific">Aldrovandia affinis</name>
    <dbReference type="NCBI Taxonomy" id="143900"/>
    <lineage>
        <taxon>Eukaryota</taxon>
        <taxon>Metazoa</taxon>
        <taxon>Chordata</taxon>
        <taxon>Craniata</taxon>
        <taxon>Vertebrata</taxon>
        <taxon>Euteleostomi</taxon>
        <taxon>Actinopterygii</taxon>
        <taxon>Neopterygii</taxon>
        <taxon>Teleostei</taxon>
        <taxon>Notacanthiformes</taxon>
        <taxon>Halosauridae</taxon>
        <taxon>Aldrovandia</taxon>
    </lineage>
</organism>
<comment type="caution">
    <text evidence="2">The sequence shown here is derived from an EMBL/GenBank/DDBJ whole genome shotgun (WGS) entry which is preliminary data.</text>
</comment>
<proteinExistence type="predicted"/>
<reference evidence="2" key="1">
    <citation type="journal article" date="2023" name="Science">
        <title>Genome structures resolve the early diversification of teleost fishes.</title>
        <authorList>
            <person name="Parey E."/>
            <person name="Louis A."/>
            <person name="Montfort J."/>
            <person name="Bouchez O."/>
            <person name="Roques C."/>
            <person name="Iampietro C."/>
            <person name="Lluch J."/>
            <person name="Castinel A."/>
            <person name="Donnadieu C."/>
            <person name="Desvignes T."/>
            <person name="Floi Bucao C."/>
            <person name="Jouanno E."/>
            <person name="Wen M."/>
            <person name="Mejri S."/>
            <person name="Dirks R."/>
            <person name="Jansen H."/>
            <person name="Henkel C."/>
            <person name="Chen W.J."/>
            <person name="Zahm M."/>
            <person name="Cabau C."/>
            <person name="Klopp C."/>
            <person name="Thompson A.W."/>
            <person name="Robinson-Rechavi M."/>
            <person name="Braasch I."/>
            <person name="Lecointre G."/>
            <person name="Bobe J."/>
            <person name="Postlethwait J.H."/>
            <person name="Berthelot C."/>
            <person name="Roest Crollius H."/>
            <person name="Guiguen Y."/>
        </authorList>
    </citation>
    <scope>NUCLEOTIDE SEQUENCE</scope>
    <source>
        <strain evidence="2">NC1722</strain>
    </source>
</reference>
<evidence type="ECO:0000313" key="3">
    <source>
        <dbReference type="Proteomes" id="UP001221898"/>
    </source>
</evidence>
<evidence type="ECO:0000256" key="1">
    <source>
        <dbReference type="SAM" id="MobiDB-lite"/>
    </source>
</evidence>
<protein>
    <submittedName>
        <fullName evidence="2">Uncharacterized protein</fullName>
    </submittedName>
</protein>
<evidence type="ECO:0000313" key="2">
    <source>
        <dbReference type="EMBL" id="KAJ8404384.1"/>
    </source>
</evidence>
<name>A0AAD7WQ86_9TELE</name>
<accession>A0AAD7WQ86</accession>
<feature type="compositionally biased region" description="Basic and acidic residues" evidence="1">
    <location>
        <begin position="37"/>
        <end position="47"/>
    </location>
</feature>
<feature type="region of interest" description="Disordered" evidence="1">
    <location>
        <begin position="157"/>
        <end position="176"/>
    </location>
</feature>
<dbReference type="AlphaFoldDB" id="A0AAD7WQ86"/>
<sequence>MSAIIRSCACDGVKQERAAACLPRAGCNAKQTVAETRGIRDRADTRGPSRCSRPAASRLPRSTPTRGALRLTADPTPETISAATDKLRQQRRGPRNTTFRGPCPSPECPPTEGEPTQPIAFAVAPPRQPSGSQNEPPGSPNELCLGTLPAVCRLSAHAGPLPPDHRAANCPRNLAN</sequence>
<dbReference type="Proteomes" id="UP001221898">
    <property type="component" value="Unassembled WGS sequence"/>
</dbReference>
<keyword evidence="3" id="KW-1185">Reference proteome</keyword>
<feature type="region of interest" description="Disordered" evidence="1">
    <location>
        <begin position="31"/>
        <end position="145"/>
    </location>
</feature>
<dbReference type="EMBL" id="JAINUG010000054">
    <property type="protein sequence ID" value="KAJ8404384.1"/>
    <property type="molecule type" value="Genomic_DNA"/>
</dbReference>